<dbReference type="PANTHER" id="PTHR21040:SF8">
    <property type="entry name" value="BCDNA.GH04120"/>
    <property type="match status" value="1"/>
</dbReference>
<dbReference type="InterPro" id="IPR041063">
    <property type="entry name" value="Glyco_H_20C_C"/>
</dbReference>
<comment type="caution">
    <text evidence="5">The sequence shown here is derived from an EMBL/GenBank/DDBJ whole genome shotgun (WGS) entry which is preliminary data.</text>
</comment>
<dbReference type="SUPFAM" id="SSF51445">
    <property type="entry name" value="(Trans)glycosidases"/>
    <property type="match status" value="1"/>
</dbReference>
<evidence type="ECO:0000256" key="2">
    <source>
        <dbReference type="ARBA" id="ARBA00022801"/>
    </source>
</evidence>
<dbReference type="Gene3D" id="3.20.20.80">
    <property type="entry name" value="Glycosidases"/>
    <property type="match status" value="1"/>
</dbReference>
<dbReference type="Proteomes" id="UP000823918">
    <property type="component" value="Unassembled WGS sequence"/>
</dbReference>
<proteinExistence type="inferred from homology"/>
<protein>
    <submittedName>
        <fullName evidence="5">Beta-N-acetylhexosaminidase</fullName>
    </submittedName>
</protein>
<dbReference type="GO" id="GO:0004563">
    <property type="term" value="F:beta-N-acetylhexosaminidase activity"/>
    <property type="evidence" value="ECO:0007669"/>
    <property type="project" value="UniProtKB-ARBA"/>
</dbReference>
<evidence type="ECO:0000313" key="5">
    <source>
        <dbReference type="EMBL" id="HJC73107.1"/>
    </source>
</evidence>
<dbReference type="PANTHER" id="PTHR21040">
    <property type="entry name" value="BCDNA.GH04120"/>
    <property type="match status" value="1"/>
</dbReference>
<organism evidence="5 6">
    <name type="scientific">Candidatus Ruthenibacterium merdavium</name>
    <dbReference type="NCBI Taxonomy" id="2838752"/>
    <lineage>
        <taxon>Bacteria</taxon>
        <taxon>Bacillati</taxon>
        <taxon>Bacillota</taxon>
        <taxon>Clostridia</taxon>
        <taxon>Eubacteriales</taxon>
        <taxon>Oscillospiraceae</taxon>
        <taxon>Ruthenibacterium</taxon>
    </lineage>
</organism>
<name>A0A9D2TLQ5_9FIRM</name>
<dbReference type="InterPro" id="IPR038901">
    <property type="entry name" value="HEXDC-like"/>
</dbReference>
<sequence>MKLRLTDSTLPFEKALRELGHVWDVSLGADGVPVFWEQSGNQLVVRKNEQGEVLIKGSRKVHFFRGLSLLSEHISEPEILIEETPAFRNLGASFDLSRNAVMTPKALFRMFCRAALMGYTEIYLYMEDTYQLEQYPFFGYLRGAFSKEELKCLDAQACELGLELIPCIQTLGHLERFLHWESSAELQDTPDVLLAGEEKTYCLIEAMLKNCRECFSARKIHVGMDEAMNLGLGRYLKKNGFQSSFSIMLEHVKRVRELAHRFGFEPMMWSDMYFRCASPNNDYYEDHIEIPQWVLESAPEDVALVYWDYYHPQKEFYERYIRLHQQFRAPLCFAGGMWTWLGPAIDYDVFFRNAQPALYACLENGVQDIILTTWGDDGGETSPQAMLLGFQAYAEFCYRQTLDEEWLNRRLKACTKADGQALRMISGFNKTPQMSADSDLPNGAKFLLYQDPLLGIYDLDIESMGFAQQYRRLEQEFAKKRQEHDEWETLYLFYELLARVLKNKAELGIDLYRNYHAGKTQAFCMLADQALQASEDCTALLDAWRDLWEKECRPFGFEVLEGRIAWVISRLKSTARKARQYGQGEISRIEELEPERTLVLRKEGTKCMHGVYFWKQIVSTSKAF</sequence>
<accession>A0A9D2TLQ5</accession>
<dbReference type="InterPro" id="IPR017853">
    <property type="entry name" value="GH"/>
</dbReference>
<reference evidence="5" key="1">
    <citation type="journal article" date="2021" name="PeerJ">
        <title>Extensive microbial diversity within the chicken gut microbiome revealed by metagenomics and culture.</title>
        <authorList>
            <person name="Gilroy R."/>
            <person name="Ravi A."/>
            <person name="Getino M."/>
            <person name="Pursley I."/>
            <person name="Horton D.L."/>
            <person name="Alikhan N.F."/>
            <person name="Baker D."/>
            <person name="Gharbi K."/>
            <person name="Hall N."/>
            <person name="Watson M."/>
            <person name="Adriaenssens E.M."/>
            <person name="Foster-Nyarko E."/>
            <person name="Jarju S."/>
            <person name="Secka A."/>
            <person name="Antonio M."/>
            <person name="Oren A."/>
            <person name="Chaudhuri R.R."/>
            <person name="La Ragione R."/>
            <person name="Hildebrand F."/>
            <person name="Pallen M.J."/>
        </authorList>
    </citation>
    <scope>NUCLEOTIDE SEQUENCE</scope>
    <source>
        <strain evidence="5">5933</strain>
    </source>
</reference>
<evidence type="ECO:0000256" key="1">
    <source>
        <dbReference type="ARBA" id="ARBA00006285"/>
    </source>
</evidence>
<dbReference type="GO" id="GO:0005975">
    <property type="term" value="P:carbohydrate metabolic process"/>
    <property type="evidence" value="ECO:0007669"/>
    <property type="project" value="InterPro"/>
</dbReference>
<gene>
    <name evidence="5" type="ORF">H9698_10015</name>
</gene>
<dbReference type="CDD" id="cd06565">
    <property type="entry name" value="GH20_GcnA-like"/>
    <property type="match status" value="1"/>
</dbReference>
<dbReference type="Gene3D" id="1.20.120.670">
    <property type="entry name" value="N-acetyl-b-d-glucoasminidase"/>
    <property type="match status" value="1"/>
</dbReference>
<dbReference type="InterPro" id="IPR015883">
    <property type="entry name" value="Glyco_hydro_20_cat"/>
</dbReference>
<feature type="domain" description="Glycoside hydrolase family 20 catalytic" evidence="3">
    <location>
        <begin position="144"/>
        <end position="282"/>
    </location>
</feature>
<dbReference type="EMBL" id="DWWA01000051">
    <property type="protein sequence ID" value="HJC73107.1"/>
    <property type="molecule type" value="Genomic_DNA"/>
</dbReference>
<dbReference type="Pfam" id="PF00728">
    <property type="entry name" value="Glyco_hydro_20"/>
    <property type="match status" value="1"/>
</dbReference>
<evidence type="ECO:0000259" key="4">
    <source>
        <dbReference type="Pfam" id="PF18088"/>
    </source>
</evidence>
<keyword evidence="2" id="KW-0378">Hydrolase</keyword>
<evidence type="ECO:0000259" key="3">
    <source>
        <dbReference type="Pfam" id="PF00728"/>
    </source>
</evidence>
<evidence type="ECO:0000313" key="6">
    <source>
        <dbReference type="Proteomes" id="UP000823918"/>
    </source>
</evidence>
<dbReference type="Pfam" id="PF18088">
    <property type="entry name" value="Glyco_H_20C_C"/>
    <property type="match status" value="1"/>
</dbReference>
<reference evidence="5" key="2">
    <citation type="submission" date="2021-04" db="EMBL/GenBank/DDBJ databases">
        <authorList>
            <person name="Gilroy R."/>
        </authorList>
    </citation>
    <scope>NUCLEOTIDE SEQUENCE</scope>
    <source>
        <strain evidence="5">5933</strain>
    </source>
</reference>
<dbReference type="AlphaFoldDB" id="A0A9D2TLQ5"/>
<feature type="domain" description="Glycoside Hydrolase 20C C-terminal" evidence="4">
    <location>
        <begin position="425"/>
        <end position="604"/>
    </location>
</feature>
<comment type="similarity">
    <text evidence="1">Belongs to the glycosyl hydrolase 20 family.</text>
</comment>